<gene>
    <name evidence="1" type="ORF">GJ689_05295</name>
</gene>
<accession>A0A327K4U9</accession>
<organism evidence="1 2">
    <name type="scientific">Rhodoplanes serenus</name>
    <dbReference type="NCBI Taxonomy" id="200615"/>
    <lineage>
        <taxon>Bacteria</taxon>
        <taxon>Pseudomonadati</taxon>
        <taxon>Pseudomonadota</taxon>
        <taxon>Alphaproteobacteria</taxon>
        <taxon>Hyphomicrobiales</taxon>
        <taxon>Nitrobacteraceae</taxon>
        <taxon>Rhodoplanes</taxon>
    </lineage>
</organism>
<dbReference type="AlphaFoldDB" id="A0A327K4U9"/>
<reference evidence="1 2" key="1">
    <citation type="submission" date="2019-11" db="EMBL/GenBank/DDBJ databases">
        <title>Whole-genome sequence of Rhodoplanes serenus DSM 18633, type strain.</title>
        <authorList>
            <person name="Kyndt J.A."/>
            <person name="Meyer T.E."/>
        </authorList>
    </citation>
    <scope>NUCLEOTIDE SEQUENCE [LARGE SCALE GENOMIC DNA]</scope>
    <source>
        <strain evidence="1 2">DSM 18633</strain>
    </source>
</reference>
<sequence length="84" mass="9472">MGLNIKNEEAHRLAQELARATGESMTAAVTTALRERLARVREKDGDGLLERLRAIVDDCAPRWKEPFRSIDHGDLLYDDKGLPK</sequence>
<evidence type="ECO:0000313" key="1">
    <source>
        <dbReference type="EMBL" id="MTW15620.1"/>
    </source>
</evidence>
<comment type="caution">
    <text evidence="1">The sequence shown here is derived from an EMBL/GenBank/DDBJ whole genome shotgun (WGS) entry which is preliminary data.</text>
</comment>
<dbReference type="EMBL" id="WNKV01000003">
    <property type="protein sequence ID" value="MTW15620.1"/>
    <property type="molecule type" value="Genomic_DNA"/>
</dbReference>
<dbReference type="RefSeq" id="WP_111385484.1">
    <property type="nucleotide sequence ID" value="NZ_NPEW01000103.1"/>
</dbReference>
<dbReference type="Pfam" id="PF07704">
    <property type="entry name" value="PSK_trans_fac"/>
    <property type="match status" value="1"/>
</dbReference>
<dbReference type="InterPro" id="IPR011660">
    <property type="entry name" value="VapB-like"/>
</dbReference>
<dbReference type="Proteomes" id="UP000438991">
    <property type="component" value="Unassembled WGS sequence"/>
</dbReference>
<evidence type="ECO:0000313" key="2">
    <source>
        <dbReference type="Proteomes" id="UP000438991"/>
    </source>
</evidence>
<protein>
    <submittedName>
        <fullName evidence="1">Transcription factor</fullName>
    </submittedName>
</protein>
<name>A0A327K4U9_9BRAD</name>
<proteinExistence type="predicted"/>